<evidence type="ECO:0000313" key="3">
    <source>
        <dbReference type="Proteomes" id="UP000298030"/>
    </source>
</evidence>
<sequence length="51" mass="5555">MPSKPSLSSTEAYSQRLKHPQRGMSSDGNPGILMATHCFGGFSERRKAETS</sequence>
<dbReference type="EMBL" id="QPFP01000016">
    <property type="protein sequence ID" value="TEB32192.1"/>
    <property type="molecule type" value="Genomic_DNA"/>
</dbReference>
<feature type="compositionally biased region" description="Polar residues" evidence="1">
    <location>
        <begin position="1"/>
        <end position="13"/>
    </location>
</feature>
<evidence type="ECO:0000313" key="2">
    <source>
        <dbReference type="EMBL" id="TEB32192.1"/>
    </source>
</evidence>
<gene>
    <name evidence="2" type="ORF">FA13DRAFT_1731951</name>
</gene>
<name>A0A4Y7TF55_COPMI</name>
<dbReference type="AlphaFoldDB" id="A0A4Y7TF55"/>
<keyword evidence="3" id="KW-1185">Reference proteome</keyword>
<dbReference type="Proteomes" id="UP000298030">
    <property type="component" value="Unassembled WGS sequence"/>
</dbReference>
<comment type="caution">
    <text evidence="2">The sequence shown here is derived from an EMBL/GenBank/DDBJ whole genome shotgun (WGS) entry which is preliminary data.</text>
</comment>
<accession>A0A4Y7TF55</accession>
<organism evidence="2 3">
    <name type="scientific">Coprinellus micaceus</name>
    <name type="common">Glistening ink-cap mushroom</name>
    <name type="synonym">Coprinus micaceus</name>
    <dbReference type="NCBI Taxonomy" id="71717"/>
    <lineage>
        <taxon>Eukaryota</taxon>
        <taxon>Fungi</taxon>
        <taxon>Dikarya</taxon>
        <taxon>Basidiomycota</taxon>
        <taxon>Agaricomycotina</taxon>
        <taxon>Agaricomycetes</taxon>
        <taxon>Agaricomycetidae</taxon>
        <taxon>Agaricales</taxon>
        <taxon>Agaricineae</taxon>
        <taxon>Psathyrellaceae</taxon>
        <taxon>Coprinellus</taxon>
    </lineage>
</organism>
<evidence type="ECO:0000256" key="1">
    <source>
        <dbReference type="SAM" id="MobiDB-lite"/>
    </source>
</evidence>
<feature type="region of interest" description="Disordered" evidence="1">
    <location>
        <begin position="1"/>
        <end position="32"/>
    </location>
</feature>
<reference evidence="2 3" key="1">
    <citation type="journal article" date="2019" name="Nat. Ecol. Evol.">
        <title>Megaphylogeny resolves global patterns of mushroom evolution.</title>
        <authorList>
            <person name="Varga T."/>
            <person name="Krizsan K."/>
            <person name="Foldi C."/>
            <person name="Dima B."/>
            <person name="Sanchez-Garcia M."/>
            <person name="Sanchez-Ramirez S."/>
            <person name="Szollosi G.J."/>
            <person name="Szarkandi J.G."/>
            <person name="Papp V."/>
            <person name="Albert L."/>
            <person name="Andreopoulos W."/>
            <person name="Angelini C."/>
            <person name="Antonin V."/>
            <person name="Barry K.W."/>
            <person name="Bougher N.L."/>
            <person name="Buchanan P."/>
            <person name="Buyck B."/>
            <person name="Bense V."/>
            <person name="Catcheside P."/>
            <person name="Chovatia M."/>
            <person name="Cooper J."/>
            <person name="Damon W."/>
            <person name="Desjardin D."/>
            <person name="Finy P."/>
            <person name="Geml J."/>
            <person name="Haridas S."/>
            <person name="Hughes K."/>
            <person name="Justo A."/>
            <person name="Karasinski D."/>
            <person name="Kautmanova I."/>
            <person name="Kiss B."/>
            <person name="Kocsube S."/>
            <person name="Kotiranta H."/>
            <person name="LaButti K.M."/>
            <person name="Lechner B.E."/>
            <person name="Liimatainen K."/>
            <person name="Lipzen A."/>
            <person name="Lukacs Z."/>
            <person name="Mihaltcheva S."/>
            <person name="Morgado L.N."/>
            <person name="Niskanen T."/>
            <person name="Noordeloos M.E."/>
            <person name="Ohm R.A."/>
            <person name="Ortiz-Santana B."/>
            <person name="Ovrebo C."/>
            <person name="Racz N."/>
            <person name="Riley R."/>
            <person name="Savchenko A."/>
            <person name="Shiryaev A."/>
            <person name="Soop K."/>
            <person name="Spirin V."/>
            <person name="Szebenyi C."/>
            <person name="Tomsovsky M."/>
            <person name="Tulloss R.E."/>
            <person name="Uehling J."/>
            <person name="Grigoriev I.V."/>
            <person name="Vagvolgyi C."/>
            <person name="Papp T."/>
            <person name="Martin F.M."/>
            <person name="Miettinen O."/>
            <person name="Hibbett D.S."/>
            <person name="Nagy L.G."/>
        </authorList>
    </citation>
    <scope>NUCLEOTIDE SEQUENCE [LARGE SCALE GENOMIC DNA]</scope>
    <source>
        <strain evidence="2 3">FP101781</strain>
    </source>
</reference>
<proteinExistence type="predicted"/>
<protein>
    <submittedName>
        <fullName evidence="2">Uncharacterized protein</fullName>
    </submittedName>
</protein>